<gene>
    <name evidence="1" type="ORF">V6N12_007748</name>
</gene>
<dbReference type="EMBL" id="JBBPBM010000009">
    <property type="protein sequence ID" value="KAK8569216.1"/>
    <property type="molecule type" value="Genomic_DNA"/>
</dbReference>
<sequence length="132" mass="15019">MRGEKSIEHLVLSCKFSWQLWMRWCSIWEVQVAFPLEGIERILKTHKGDVLIEFFKSIGSSDVASTELLAILEALSIVVNQNGPRPTVDSYLRLGANLNWQLKTVGRDCHQTADSLIKSGINRQLDYLFVAE</sequence>
<evidence type="ECO:0000313" key="2">
    <source>
        <dbReference type="Proteomes" id="UP001472677"/>
    </source>
</evidence>
<reference evidence="1 2" key="1">
    <citation type="journal article" date="2024" name="G3 (Bethesda)">
        <title>Genome assembly of Hibiscus sabdariffa L. provides insights into metabolisms of medicinal natural products.</title>
        <authorList>
            <person name="Kim T."/>
        </authorList>
    </citation>
    <scope>NUCLEOTIDE SEQUENCE [LARGE SCALE GENOMIC DNA]</scope>
    <source>
        <strain evidence="1">TK-2024</strain>
        <tissue evidence="1">Old leaves</tissue>
    </source>
</reference>
<protein>
    <submittedName>
        <fullName evidence="1">Uncharacterized protein</fullName>
    </submittedName>
</protein>
<proteinExistence type="predicted"/>
<dbReference type="Proteomes" id="UP001472677">
    <property type="component" value="Unassembled WGS sequence"/>
</dbReference>
<name>A0ABR2F2N4_9ROSI</name>
<accession>A0ABR2F2N4</accession>
<comment type="caution">
    <text evidence="1">The sequence shown here is derived from an EMBL/GenBank/DDBJ whole genome shotgun (WGS) entry which is preliminary data.</text>
</comment>
<keyword evidence="2" id="KW-1185">Reference proteome</keyword>
<organism evidence="1 2">
    <name type="scientific">Hibiscus sabdariffa</name>
    <name type="common">roselle</name>
    <dbReference type="NCBI Taxonomy" id="183260"/>
    <lineage>
        <taxon>Eukaryota</taxon>
        <taxon>Viridiplantae</taxon>
        <taxon>Streptophyta</taxon>
        <taxon>Embryophyta</taxon>
        <taxon>Tracheophyta</taxon>
        <taxon>Spermatophyta</taxon>
        <taxon>Magnoliopsida</taxon>
        <taxon>eudicotyledons</taxon>
        <taxon>Gunneridae</taxon>
        <taxon>Pentapetalae</taxon>
        <taxon>rosids</taxon>
        <taxon>malvids</taxon>
        <taxon>Malvales</taxon>
        <taxon>Malvaceae</taxon>
        <taxon>Malvoideae</taxon>
        <taxon>Hibiscus</taxon>
    </lineage>
</organism>
<evidence type="ECO:0000313" key="1">
    <source>
        <dbReference type="EMBL" id="KAK8569216.1"/>
    </source>
</evidence>